<protein>
    <recommendedName>
        <fullName evidence="2">PPM-type phosphatase domain-containing protein</fullName>
    </recommendedName>
</protein>
<dbReference type="InterPro" id="IPR001932">
    <property type="entry name" value="PPM-type_phosphatase-like_dom"/>
</dbReference>
<dbReference type="SUPFAM" id="SSF81606">
    <property type="entry name" value="PP2C-like"/>
    <property type="match status" value="1"/>
</dbReference>
<name>A0ABR2NA21_9ROSI</name>
<dbReference type="Pfam" id="PF00481">
    <property type="entry name" value="PP2C"/>
    <property type="match status" value="1"/>
</dbReference>
<evidence type="ECO:0000313" key="4">
    <source>
        <dbReference type="Proteomes" id="UP001396334"/>
    </source>
</evidence>
<keyword evidence="4" id="KW-1185">Reference proteome</keyword>
<sequence length="99" mass="10802">MNSKLKGKEKALEKTLSARNRKSEPETRPDLQRARGVAQQVAQPILASISHHRPILSDNLSKRPELSLFVANAGDSRAVLSRHGTAIEMSKDHSLGPVA</sequence>
<accession>A0ABR2NA21</accession>
<dbReference type="Gene3D" id="3.60.40.10">
    <property type="entry name" value="PPM-type phosphatase domain"/>
    <property type="match status" value="1"/>
</dbReference>
<organism evidence="3 4">
    <name type="scientific">Hibiscus sabdariffa</name>
    <name type="common">roselle</name>
    <dbReference type="NCBI Taxonomy" id="183260"/>
    <lineage>
        <taxon>Eukaryota</taxon>
        <taxon>Viridiplantae</taxon>
        <taxon>Streptophyta</taxon>
        <taxon>Embryophyta</taxon>
        <taxon>Tracheophyta</taxon>
        <taxon>Spermatophyta</taxon>
        <taxon>Magnoliopsida</taxon>
        <taxon>eudicotyledons</taxon>
        <taxon>Gunneridae</taxon>
        <taxon>Pentapetalae</taxon>
        <taxon>rosids</taxon>
        <taxon>malvids</taxon>
        <taxon>Malvales</taxon>
        <taxon>Malvaceae</taxon>
        <taxon>Malvoideae</taxon>
        <taxon>Hibiscus</taxon>
    </lineage>
</organism>
<feature type="compositionally biased region" description="Basic and acidic residues" evidence="1">
    <location>
        <begin position="21"/>
        <end position="33"/>
    </location>
</feature>
<proteinExistence type="predicted"/>
<evidence type="ECO:0000256" key="1">
    <source>
        <dbReference type="SAM" id="MobiDB-lite"/>
    </source>
</evidence>
<evidence type="ECO:0000259" key="2">
    <source>
        <dbReference type="Pfam" id="PF00481"/>
    </source>
</evidence>
<gene>
    <name evidence="3" type="ORF">V6N11_057391</name>
</gene>
<reference evidence="3 4" key="1">
    <citation type="journal article" date="2024" name="G3 (Bethesda)">
        <title>Genome assembly of Hibiscus sabdariffa L. provides insights into metabolisms of medicinal natural products.</title>
        <authorList>
            <person name="Kim T."/>
        </authorList>
    </citation>
    <scope>NUCLEOTIDE SEQUENCE [LARGE SCALE GENOMIC DNA]</scope>
    <source>
        <strain evidence="3">TK-2024</strain>
        <tissue evidence="3">Old leaves</tissue>
    </source>
</reference>
<feature type="compositionally biased region" description="Basic and acidic residues" evidence="1">
    <location>
        <begin position="1"/>
        <end position="13"/>
    </location>
</feature>
<dbReference type="Proteomes" id="UP001396334">
    <property type="component" value="Unassembled WGS sequence"/>
</dbReference>
<feature type="region of interest" description="Disordered" evidence="1">
    <location>
        <begin position="1"/>
        <end position="39"/>
    </location>
</feature>
<dbReference type="InterPro" id="IPR036457">
    <property type="entry name" value="PPM-type-like_dom_sf"/>
</dbReference>
<dbReference type="EMBL" id="JBBPBN010000200">
    <property type="protein sequence ID" value="KAK8972885.1"/>
    <property type="molecule type" value="Genomic_DNA"/>
</dbReference>
<comment type="caution">
    <text evidence="3">The sequence shown here is derived from an EMBL/GenBank/DDBJ whole genome shotgun (WGS) entry which is preliminary data.</text>
</comment>
<feature type="domain" description="PPM-type phosphatase" evidence="2">
    <location>
        <begin position="30"/>
        <end position="94"/>
    </location>
</feature>
<evidence type="ECO:0000313" key="3">
    <source>
        <dbReference type="EMBL" id="KAK8972885.1"/>
    </source>
</evidence>